<dbReference type="Proteomes" id="UP000091857">
    <property type="component" value="Chromosome 3"/>
</dbReference>
<feature type="region of interest" description="Disordered" evidence="6">
    <location>
        <begin position="167"/>
        <end position="197"/>
    </location>
</feature>
<dbReference type="GO" id="GO:0010374">
    <property type="term" value="P:stomatal complex development"/>
    <property type="evidence" value="ECO:0000318"/>
    <property type="project" value="GO_Central"/>
</dbReference>
<dbReference type="InterPro" id="IPR002912">
    <property type="entry name" value="ACT_dom"/>
</dbReference>
<feature type="domain" description="BHLH" evidence="7">
    <location>
        <begin position="194"/>
        <end position="245"/>
    </location>
</feature>
<dbReference type="STRING" id="3983.A0A2C9W943"/>
<evidence type="ECO:0000259" key="8">
    <source>
        <dbReference type="PROSITE" id="PS51671"/>
    </source>
</evidence>
<evidence type="ECO:0000256" key="4">
    <source>
        <dbReference type="ARBA" id="ARBA00023163"/>
    </source>
</evidence>
<feature type="domain" description="ACT" evidence="8">
    <location>
        <begin position="326"/>
        <end position="400"/>
    </location>
</feature>
<dbReference type="EMBL" id="CM004389">
    <property type="protein sequence ID" value="OAY55368.1"/>
    <property type="molecule type" value="Genomic_DNA"/>
</dbReference>
<dbReference type="Gramene" id="Manes.03G148500.1.v8.1">
    <property type="protein sequence ID" value="Manes.03G148500.1.v8.1.CDS"/>
    <property type="gene ID" value="Manes.03G148500.v8.1"/>
</dbReference>
<dbReference type="AlphaFoldDB" id="A0A2C9W943"/>
<dbReference type="SMART" id="SM00353">
    <property type="entry name" value="HLH"/>
    <property type="match status" value="1"/>
</dbReference>
<comment type="caution">
    <text evidence="9">The sequence shown here is derived from an EMBL/GenBank/DDBJ whole genome shotgun (WGS) entry which is preliminary data.</text>
</comment>
<dbReference type="FunFam" id="4.10.280.10:FF:000050">
    <property type="entry name" value="Basic helix-loop-helix transcription factor"/>
    <property type="match status" value="1"/>
</dbReference>
<dbReference type="InterPro" id="IPR054502">
    <property type="entry name" value="bHLH-TF_ACT-like_plant"/>
</dbReference>
<sequence>MDKEDNFSVNYTALDYTLDHHNHQQQDQEFTKSRISEASGDNSNGMIDYMLNNPHPHQQQLSSGFCTSTSLDKLSFADVMQFADFGPKLALNQTRISEEETGIDPVYFLKFPVLNDKREGQSLMVPQLSGENKAGIMGEDRAVREEEEARVSDNTSVQLQFLGDQDLQNKNPIPEAKNKRKRPRTIKTSEEVESQRMTHIAVERNRRKQMNEHLRVLRSLMPGSYVQRGDQASIIGGAIEFVRELEHLLQCLESQKRRRLYGEGSRQMGDSSLAIQQPQPPFFPPLPLQNDQMKLVDFETELREETAENKSCLADVEVKVLGFDAMIKILSRRRPGQLIKTIAALEDLQLNILHTNITTIEQTVLYSFNVKIASESRFTAEDIASSVQQIFSFIHANSSM</sequence>
<dbReference type="PANTHER" id="PTHR46684:SF6">
    <property type="entry name" value="TRANSCRIPTION FACTOR FAMA"/>
    <property type="match status" value="1"/>
</dbReference>
<dbReference type="CDD" id="cd11448">
    <property type="entry name" value="bHLH_AtFAMA_like"/>
    <property type="match status" value="1"/>
</dbReference>
<dbReference type="GO" id="GO:0045893">
    <property type="term" value="P:positive regulation of DNA-templated transcription"/>
    <property type="evidence" value="ECO:0000318"/>
    <property type="project" value="GO_Central"/>
</dbReference>
<evidence type="ECO:0000313" key="10">
    <source>
        <dbReference type="Proteomes" id="UP000091857"/>
    </source>
</evidence>
<feature type="compositionally biased region" description="Basic and acidic residues" evidence="6">
    <location>
        <begin position="187"/>
        <end position="197"/>
    </location>
</feature>
<evidence type="ECO:0000256" key="5">
    <source>
        <dbReference type="ARBA" id="ARBA00023242"/>
    </source>
</evidence>
<evidence type="ECO:0008006" key="11">
    <source>
        <dbReference type="Google" id="ProtNLM"/>
    </source>
</evidence>
<comment type="subcellular location">
    <subcellularLocation>
        <location evidence="1">Nucleus</location>
    </subcellularLocation>
</comment>
<dbReference type="SUPFAM" id="SSF47459">
    <property type="entry name" value="HLH, helix-loop-helix DNA-binding domain"/>
    <property type="match status" value="1"/>
</dbReference>
<evidence type="ECO:0000256" key="6">
    <source>
        <dbReference type="SAM" id="MobiDB-lite"/>
    </source>
</evidence>
<dbReference type="InterPro" id="IPR036638">
    <property type="entry name" value="HLH_DNA-bd_sf"/>
</dbReference>
<dbReference type="SMR" id="A0A2C9W943"/>
<dbReference type="Pfam" id="PF00010">
    <property type="entry name" value="HLH"/>
    <property type="match status" value="1"/>
</dbReference>
<evidence type="ECO:0000256" key="1">
    <source>
        <dbReference type="ARBA" id="ARBA00004123"/>
    </source>
</evidence>
<dbReference type="PROSITE" id="PS50888">
    <property type="entry name" value="BHLH"/>
    <property type="match status" value="1"/>
</dbReference>
<keyword evidence="3" id="KW-0238">DNA-binding</keyword>
<dbReference type="PROSITE" id="PS51671">
    <property type="entry name" value="ACT"/>
    <property type="match status" value="1"/>
</dbReference>
<reference evidence="10" key="1">
    <citation type="journal article" date="2016" name="Nat. Biotechnol.">
        <title>Sequencing wild and cultivated cassava and related species reveals extensive interspecific hybridization and genetic diversity.</title>
        <authorList>
            <person name="Bredeson J.V."/>
            <person name="Lyons J.B."/>
            <person name="Prochnik S.E."/>
            <person name="Wu G.A."/>
            <person name="Ha C.M."/>
            <person name="Edsinger-Gonzales E."/>
            <person name="Grimwood J."/>
            <person name="Schmutz J."/>
            <person name="Rabbi I.Y."/>
            <person name="Egesi C."/>
            <person name="Nauluvula P."/>
            <person name="Lebot V."/>
            <person name="Ndunguru J."/>
            <person name="Mkamilo G."/>
            <person name="Bart R.S."/>
            <person name="Setter T.L."/>
            <person name="Gleadow R.M."/>
            <person name="Kulakow P."/>
            <person name="Ferguson M.E."/>
            <person name="Rounsley S."/>
            <person name="Rokhsar D.S."/>
        </authorList>
    </citation>
    <scope>NUCLEOTIDE SEQUENCE [LARGE SCALE GENOMIC DNA]</scope>
    <source>
        <strain evidence="10">cv. AM560-2</strain>
    </source>
</reference>
<dbReference type="GO" id="GO:0003677">
    <property type="term" value="F:DNA binding"/>
    <property type="evidence" value="ECO:0007669"/>
    <property type="project" value="UniProtKB-KW"/>
</dbReference>
<dbReference type="GO" id="GO:0003700">
    <property type="term" value="F:DNA-binding transcription factor activity"/>
    <property type="evidence" value="ECO:0007669"/>
    <property type="project" value="InterPro"/>
</dbReference>
<evidence type="ECO:0000256" key="3">
    <source>
        <dbReference type="ARBA" id="ARBA00023125"/>
    </source>
</evidence>
<dbReference type="GO" id="GO:0010052">
    <property type="term" value="P:guard cell differentiation"/>
    <property type="evidence" value="ECO:0007669"/>
    <property type="project" value="InterPro"/>
</dbReference>
<dbReference type="CDD" id="cd04873">
    <property type="entry name" value="ACT_UUR-ACR-like"/>
    <property type="match status" value="1"/>
</dbReference>
<dbReference type="InterPro" id="IPR011598">
    <property type="entry name" value="bHLH_dom"/>
</dbReference>
<dbReference type="OMA" id="QAKNCEE"/>
<evidence type="ECO:0000313" key="9">
    <source>
        <dbReference type="EMBL" id="OAY55368.1"/>
    </source>
</evidence>
<dbReference type="Pfam" id="PF22754">
    <property type="entry name" value="bHLH-TF_ACT-like_plant"/>
    <property type="match status" value="1"/>
</dbReference>
<proteinExistence type="predicted"/>
<dbReference type="PANTHER" id="PTHR46684">
    <property type="entry name" value="TRANSCRIPTION FACTOR FAMA"/>
    <property type="match status" value="1"/>
</dbReference>
<dbReference type="GO" id="GO:0005634">
    <property type="term" value="C:nucleus"/>
    <property type="evidence" value="ECO:0000318"/>
    <property type="project" value="GO_Central"/>
</dbReference>
<dbReference type="OrthoDB" id="1939483at2759"/>
<evidence type="ECO:0000256" key="2">
    <source>
        <dbReference type="ARBA" id="ARBA00023015"/>
    </source>
</evidence>
<dbReference type="InterPro" id="IPR044283">
    <property type="entry name" value="FAMA/SPEECHLESS/MUTE-like"/>
</dbReference>
<keyword evidence="4" id="KW-0804">Transcription</keyword>
<keyword evidence="10" id="KW-1185">Reference proteome</keyword>
<gene>
    <name evidence="9" type="ORF">MANES_03G148500v8</name>
</gene>
<keyword evidence="2" id="KW-0805">Transcription regulation</keyword>
<dbReference type="GO" id="GO:0046983">
    <property type="term" value="F:protein dimerization activity"/>
    <property type="evidence" value="ECO:0007669"/>
    <property type="project" value="InterPro"/>
</dbReference>
<protein>
    <recommendedName>
        <fullName evidence="11">BHLH domain-containing protein</fullName>
    </recommendedName>
</protein>
<dbReference type="Gene3D" id="4.10.280.10">
    <property type="entry name" value="Helix-loop-helix DNA-binding domain"/>
    <property type="match status" value="1"/>
</dbReference>
<keyword evidence="5" id="KW-0539">Nucleus</keyword>
<evidence type="ECO:0000259" key="7">
    <source>
        <dbReference type="PROSITE" id="PS50888"/>
    </source>
</evidence>
<accession>A0A2C9W943</accession>
<name>A0A2C9W943_MANES</name>
<organism evidence="9 10">
    <name type="scientific">Manihot esculenta</name>
    <name type="common">Cassava</name>
    <name type="synonym">Jatropha manihot</name>
    <dbReference type="NCBI Taxonomy" id="3983"/>
    <lineage>
        <taxon>Eukaryota</taxon>
        <taxon>Viridiplantae</taxon>
        <taxon>Streptophyta</taxon>
        <taxon>Embryophyta</taxon>
        <taxon>Tracheophyta</taxon>
        <taxon>Spermatophyta</taxon>
        <taxon>Magnoliopsida</taxon>
        <taxon>eudicotyledons</taxon>
        <taxon>Gunneridae</taxon>
        <taxon>Pentapetalae</taxon>
        <taxon>rosids</taxon>
        <taxon>fabids</taxon>
        <taxon>Malpighiales</taxon>
        <taxon>Euphorbiaceae</taxon>
        <taxon>Crotonoideae</taxon>
        <taxon>Manihoteae</taxon>
        <taxon>Manihot</taxon>
    </lineage>
</organism>